<keyword evidence="2" id="KW-0809">Transit peptide</keyword>
<organism evidence="4 5">
    <name type="scientific">Sphingomonas naphthae</name>
    <dbReference type="NCBI Taxonomy" id="1813468"/>
    <lineage>
        <taxon>Bacteria</taxon>
        <taxon>Pseudomonadati</taxon>
        <taxon>Pseudomonadota</taxon>
        <taxon>Alphaproteobacteria</taxon>
        <taxon>Sphingomonadales</taxon>
        <taxon>Sphingomonadaceae</taxon>
        <taxon>Sphingomonas</taxon>
    </lineage>
</organism>
<evidence type="ECO:0000313" key="5">
    <source>
        <dbReference type="Proteomes" id="UP001220395"/>
    </source>
</evidence>
<dbReference type="InterPro" id="IPR011419">
    <property type="entry name" value="ATP12_ATP_synth-F1-assembly"/>
</dbReference>
<dbReference type="Proteomes" id="UP001220395">
    <property type="component" value="Chromosome"/>
</dbReference>
<sequence length="227" mass="24372">MKRFYKAVTIGPDRAILLDGRPIKTPARAPLALPTDALAAAIAAEWDAQGDEIDPRTLPMTDLAHAAIDRAAPQRDAFFRVLAGYAETDALCYRADGPPDLVARQAAAWDPLLAWATARYDVHFAVTAGIVHQPQPPETIARLQAALAAHDAFALAAFSPLVTIGGSLVTALAIEAGEICADAAFDATHLDELWQAEQWGEDWMATDMRAARRRDFTVAADFLALSA</sequence>
<evidence type="ECO:0000256" key="1">
    <source>
        <dbReference type="ARBA" id="ARBA00008231"/>
    </source>
</evidence>
<evidence type="ECO:0000313" key="4">
    <source>
        <dbReference type="EMBL" id="WCT71922.1"/>
    </source>
</evidence>
<dbReference type="EMBL" id="CP117411">
    <property type="protein sequence ID" value="WCT71922.1"/>
    <property type="molecule type" value="Genomic_DNA"/>
</dbReference>
<dbReference type="InterPro" id="IPR042272">
    <property type="entry name" value="ATP12_ATP_synth-F1-assembly_N"/>
</dbReference>
<keyword evidence="5" id="KW-1185">Reference proteome</keyword>
<evidence type="ECO:0000256" key="3">
    <source>
        <dbReference type="ARBA" id="ARBA00023186"/>
    </source>
</evidence>
<dbReference type="SUPFAM" id="SSF160909">
    <property type="entry name" value="ATP12-like"/>
    <property type="match status" value="1"/>
</dbReference>
<protein>
    <submittedName>
        <fullName evidence="4">ATPase</fullName>
    </submittedName>
</protein>
<dbReference type="Gene3D" id="1.10.3580.10">
    <property type="entry name" value="ATP12 ATPase"/>
    <property type="match status" value="1"/>
</dbReference>
<dbReference type="RefSeq" id="WP_273685869.1">
    <property type="nucleotide sequence ID" value="NZ_CP117411.1"/>
</dbReference>
<keyword evidence="3" id="KW-0143">Chaperone</keyword>
<evidence type="ECO:0000256" key="2">
    <source>
        <dbReference type="ARBA" id="ARBA00022946"/>
    </source>
</evidence>
<comment type="similarity">
    <text evidence="1">Belongs to the ATP12 family.</text>
</comment>
<dbReference type="InterPro" id="IPR023335">
    <property type="entry name" value="ATP12_ortho_dom_sf"/>
</dbReference>
<dbReference type="PANTHER" id="PTHR21013:SF10">
    <property type="entry name" value="ATP SYNTHASE MITOCHONDRIAL F1 COMPLEX ASSEMBLY FACTOR 2"/>
    <property type="match status" value="1"/>
</dbReference>
<dbReference type="PANTHER" id="PTHR21013">
    <property type="entry name" value="ATP SYNTHASE MITOCHONDRIAL F1 COMPLEX ASSEMBLY FACTOR 2/ATP12 PROTEIN, MITOCHONDRIAL PRECURSOR"/>
    <property type="match status" value="1"/>
</dbReference>
<gene>
    <name evidence="4" type="ORF">PQ455_09670</name>
</gene>
<dbReference type="Pfam" id="PF07542">
    <property type="entry name" value="ATP12"/>
    <property type="match status" value="1"/>
</dbReference>
<reference evidence="4 5" key="1">
    <citation type="submission" date="2023-02" db="EMBL/GenBank/DDBJ databases">
        <title>Genome sequence of Sphingomonas naphthae.</title>
        <authorList>
            <person name="Kim S."/>
            <person name="Heo J."/>
            <person name="Kwon S.-W."/>
        </authorList>
    </citation>
    <scope>NUCLEOTIDE SEQUENCE [LARGE SCALE GENOMIC DNA]</scope>
    <source>
        <strain evidence="4 5">KACC 18716</strain>
    </source>
</reference>
<accession>A0ABY7TGS3</accession>
<name>A0ABY7TGS3_9SPHN</name>
<proteinExistence type="inferred from homology"/>
<dbReference type="Gene3D" id="3.30.2180.10">
    <property type="entry name" value="ATP12-like"/>
    <property type="match status" value="1"/>
</dbReference>